<dbReference type="AlphaFoldDB" id="A0A8H7END2"/>
<name>A0A8H7END2_9FUNG</name>
<evidence type="ECO:0000313" key="9">
    <source>
        <dbReference type="Proteomes" id="UP000605846"/>
    </source>
</evidence>
<comment type="caution">
    <text evidence="8">The sequence shown here is derived from an EMBL/GenBank/DDBJ whole genome shotgun (WGS) entry which is preliminary data.</text>
</comment>
<feature type="compositionally biased region" description="Low complexity" evidence="6">
    <location>
        <begin position="128"/>
        <end position="139"/>
    </location>
</feature>
<keyword evidence="2" id="KW-0442">Lipid degradation</keyword>
<dbReference type="InterPro" id="IPR051406">
    <property type="entry name" value="PLD_domain"/>
</dbReference>
<evidence type="ECO:0000313" key="8">
    <source>
        <dbReference type="EMBL" id="KAF7725564.1"/>
    </source>
</evidence>
<dbReference type="Pfam" id="PF13091">
    <property type="entry name" value="PLDc_2"/>
    <property type="match status" value="1"/>
</dbReference>
<keyword evidence="1" id="KW-0378">Hydrolase</keyword>
<dbReference type="Gene3D" id="3.30.870.10">
    <property type="entry name" value="Endonuclease Chain A"/>
    <property type="match status" value="1"/>
</dbReference>
<dbReference type="PANTHER" id="PTHR43856">
    <property type="entry name" value="CARDIOLIPIN HYDROLASE"/>
    <property type="match status" value="1"/>
</dbReference>
<dbReference type="OrthoDB" id="5205528at2759"/>
<accession>A0A8H7END2</accession>
<keyword evidence="3" id="KW-0443">Lipid metabolism</keyword>
<evidence type="ECO:0000256" key="2">
    <source>
        <dbReference type="ARBA" id="ARBA00022963"/>
    </source>
</evidence>
<gene>
    <name evidence="8" type="ORF">EC973_009519</name>
</gene>
<dbReference type="GO" id="GO:0016042">
    <property type="term" value="P:lipid catabolic process"/>
    <property type="evidence" value="ECO:0007669"/>
    <property type="project" value="UniProtKB-KW"/>
</dbReference>
<organism evidence="8 9">
    <name type="scientific">Apophysomyces ossiformis</name>
    <dbReference type="NCBI Taxonomy" id="679940"/>
    <lineage>
        <taxon>Eukaryota</taxon>
        <taxon>Fungi</taxon>
        <taxon>Fungi incertae sedis</taxon>
        <taxon>Mucoromycota</taxon>
        <taxon>Mucoromycotina</taxon>
        <taxon>Mucoromycetes</taxon>
        <taxon>Mucorales</taxon>
        <taxon>Mucorineae</taxon>
        <taxon>Mucoraceae</taxon>
        <taxon>Apophysomyces</taxon>
    </lineage>
</organism>
<comment type="similarity">
    <text evidence="4">Belongs to the phospholipase D family. MitoPLD/Zucchini subfamily.</text>
</comment>
<evidence type="ECO:0000256" key="1">
    <source>
        <dbReference type="ARBA" id="ARBA00022801"/>
    </source>
</evidence>
<dbReference type="InterPro" id="IPR001736">
    <property type="entry name" value="PLipase_D/transphosphatidylase"/>
</dbReference>
<feature type="region of interest" description="Disordered" evidence="6">
    <location>
        <begin position="101"/>
        <end position="151"/>
    </location>
</feature>
<dbReference type="InterPro" id="IPR025202">
    <property type="entry name" value="PLD-like_dom"/>
</dbReference>
<dbReference type="Proteomes" id="UP000605846">
    <property type="component" value="Unassembled WGS sequence"/>
</dbReference>
<proteinExistence type="inferred from homology"/>
<dbReference type="SMART" id="SM00155">
    <property type="entry name" value="PLDc"/>
    <property type="match status" value="1"/>
</dbReference>
<evidence type="ECO:0000256" key="6">
    <source>
        <dbReference type="SAM" id="MobiDB-lite"/>
    </source>
</evidence>
<protein>
    <recommendedName>
        <fullName evidence="5">Mitochondrial cardiolipin hydrolase</fullName>
    </recommendedName>
</protein>
<reference evidence="8" key="1">
    <citation type="submission" date="2020-01" db="EMBL/GenBank/DDBJ databases">
        <title>Genome Sequencing of Three Apophysomyces-Like Fungal Strains Confirms a Novel Fungal Genus in the Mucoromycota with divergent Burkholderia-like Endosymbiotic Bacteria.</title>
        <authorList>
            <person name="Stajich J.E."/>
            <person name="Macias A.M."/>
            <person name="Carter-House D."/>
            <person name="Lovett B."/>
            <person name="Kasson L.R."/>
            <person name="Berry K."/>
            <person name="Grigoriev I."/>
            <person name="Chang Y."/>
            <person name="Spatafora J."/>
            <person name="Kasson M.T."/>
        </authorList>
    </citation>
    <scope>NUCLEOTIDE SEQUENCE</scope>
    <source>
        <strain evidence="8">NRRL A-21654</strain>
    </source>
</reference>
<evidence type="ECO:0000256" key="3">
    <source>
        <dbReference type="ARBA" id="ARBA00023098"/>
    </source>
</evidence>
<dbReference type="GO" id="GO:0016891">
    <property type="term" value="F:RNA endonuclease activity producing 5'-phosphomonoesters, hydrolytic mechanism"/>
    <property type="evidence" value="ECO:0007669"/>
    <property type="project" value="TreeGrafter"/>
</dbReference>
<evidence type="ECO:0000259" key="7">
    <source>
        <dbReference type="PROSITE" id="PS50035"/>
    </source>
</evidence>
<dbReference type="EMBL" id="JABAYA010000094">
    <property type="protein sequence ID" value="KAF7725564.1"/>
    <property type="molecule type" value="Genomic_DNA"/>
</dbReference>
<evidence type="ECO:0000256" key="4">
    <source>
        <dbReference type="ARBA" id="ARBA00038012"/>
    </source>
</evidence>
<dbReference type="CDD" id="cd09171">
    <property type="entry name" value="PLDc_vPLD6_like"/>
    <property type="match status" value="1"/>
</dbReference>
<keyword evidence="9" id="KW-1185">Reference proteome</keyword>
<sequence>MSGTLPWDEEERLNLSQLLGQSMLSAETLVSNEDALDKATDHLNLLLKHQKSGQAVGVFDKMFSAAEDAMESDADKHVLSLLKTYVSSMLATSVGAHAFAPKNKHKHSNKEEEEVEQEEKHFSWAEVAATKSSTSDTASNDFPSLGTDGPVTPKPTWTEVAAWHQEKNVDVYYAERAEHRRVQQIHVEYGHREEYISYRGGTHLRGGSFQPRYLDHVPSNIYCMPLFFPSEESYDIFSDALASAQETLYVCVFSLTDNSTARILSDAMNRGVDVRIITDNDQLEGKGADTERLHERYGIPFKTDNSDQFMHNKFAVVDRKHVITGSFNWSIGARFKNRENIIITNIPSVVDSFYKEFERLWDLF</sequence>
<dbReference type="PANTHER" id="PTHR43856:SF1">
    <property type="entry name" value="MITOCHONDRIAL CARDIOLIPIN HYDROLASE"/>
    <property type="match status" value="1"/>
</dbReference>
<evidence type="ECO:0000256" key="5">
    <source>
        <dbReference type="ARBA" id="ARBA00040549"/>
    </source>
</evidence>
<dbReference type="PROSITE" id="PS50035">
    <property type="entry name" value="PLD"/>
    <property type="match status" value="1"/>
</dbReference>
<dbReference type="SUPFAM" id="SSF56024">
    <property type="entry name" value="Phospholipase D/nuclease"/>
    <property type="match status" value="1"/>
</dbReference>
<feature type="domain" description="PLD phosphodiesterase" evidence="7">
    <location>
        <begin position="306"/>
        <end position="333"/>
    </location>
</feature>